<proteinExistence type="predicted"/>
<dbReference type="RefSeq" id="WP_336545146.1">
    <property type="nucleotide sequence ID" value="NZ_JBBBDM010000003.1"/>
</dbReference>
<reference evidence="1 2" key="1">
    <citation type="journal article" date="2013" name="Int. J. Syst. Evol. Microbiol.">
        <title>Sphingomonas kyungheensis sp. nov., a bacterium with ginsenoside-converting activity isolated from soil of a ginseng field.</title>
        <authorList>
            <person name="Son H.M."/>
            <person name="Yang J.E."/>
            <person name="Park Y."/>
            <person name="Han C.K."/>
            <person name="Kim S.G."/>
            <person name="Kook M."/>
            <person name="Yi T.H."/>
        </authorList>
    </citation>
    <scope>NUCLEOTIDE SEQUENCE [LARGE SCALE GENOMIC DNA]</scope>
    <source>
        <strain evidence="1 2">LMG 26582</strain>
    </source>
</reference>
<organism evidence="1 2">
    <name type="scientific">Sphingomonas kyungheensis</name>
    <dbReference type="NCBI Taxonomy" id="1069987"/>
    <lineage>
        <taxon>Bacteria</taxon>
        <taxon>Pseudomonadati</taxon>
        <taxon>Pseudomonadota</taxon>
        <taxon>Alphaproteobacteria</taxon>
        <taxon>Sphingomonadales</taxon>
        <taxon>Sphingomonadaceae</taxon>
        <taxon>Sphingomonas</taxon>
    </lineage>
</organism>
<accession>A0ABU8H2X6</accession>
<dbReference type="EMBL" id="JBBBDM010000003">
    <property type="protein sequence ID" value="MEI5687340.1"/>
    <property type="molecule type" value="Genomic_DNA"/>
</dbReference>
<dbReference type="SUPFAM" id="SSF88713">
    <property type="entry name" value="Glycoside hydrolase/deacetylase"/>
    <property type="match status" value="1"/>
</dbReference>
<protein>
    <submittedName>
        <fullName evidence="1">WalW protein</fullName>
    </submittedName>
</protein>
<comment type="caution">
    <text evidence="1">The sequence shown here is derived from an EMBL/GenBank/DDBJ whole genome shotgun (WGS) entry which is preliminary data.</text>
</comment>
<name>A0ABU8H2X6_9SPHN</name>
<evidence type="ECO:0000313" key="1">
    <source>
        <dbReference type="EMBL" id="MEI5687340.1"/>
    </source>
</evidence>
<dbReference type="Gene3D" id="3.20.20.370">
    <property type="entry name" value="Glycoside hydrolase/deacetylase"/>
    <property type="match status" value="1"/>
</dbReference>
<dbReference type="InterPro" id="IPR011330">
    <property type="entry name" value="Glyco_hydro/deAcase_b/a-brl"/>
</dbReference>
<sequence>MSVHGGALSPFRLPAPDAAALVRWPARFGRRFLVFVDVEEEFDWSAPLDRANRSVTAIAALPQAHARFADHGIAPVYLIDHPVVSDAGAVDLLRGVLADPRVGLGAQLHAWVTPPFAAPQPGDTYAGNLPPALEAAKLDTLTDRLTDAFGRAPIAYRAGRYGIGPATAAALVRRGYRVESSVRARYDYSADGGPDFSRVGSAAFRLGDLIEVPLTTSFTGRLRRRGAGLYPALGRLPLARGAFATAGLLQRVALTPEDMPIAEACAAVRVAVEEEGHGLISLSFHSPSLVPGHTPYVRSTADLARLWDWWRQMTALLESLAVRPATLAEVIAAADAPDN</sequence>
<evidence type="ECO:0000313" key="2">
    <source>
        <dbReference type="Proteomes" id="UP001367771"/>
    </source>
</evidence>
<keyword evidence="2" id="KW-1185">Reference proteome</keyword>
<gene>
    <name evidence="1" type="ORF">V8201_09660</name>
</gene>
<dbReference type="Proteomes" id="UP001367771">
    <property type="component" value="Unassembled WGS sequence"/>
</dbReference>